<dbReference type="AlphaFoldDB" id="A0A521FLK5"/>
<reference evidence="1 2" key="1">
    <citation type="submission" date="2017-05" db="EMBL/GenBank/DDBJ databases">
        <authorList>
            <person name="Varghese N."/>
            <person name="Submissions S."/>
        </authorList>
    </citation>
    <scope>NUCLEOTIDE SEQUENCE [LARGE SCALE GENOMIC DNA]</scope>
    <source>
        <strain evidence="1 2">DSM 19036</strain>
    </source>
</reference>
<accession>A0A521FLK5</accession>
<dbReference type="Proteomes" id="UP000320300">
    <property type="component" value="Unassembled WGS sequence"/>
</dbReference>
<dbReference type="RefSeq" id="WP_142530517.1">
    <property type="nucleotide sequence ID" value="NZ_CBCSJO010000012.1"/>
</dbReference>
<name>A0A521FLK5_9SPHI</name>
<dbReference type="EMBL" id="FXTN01000013">
    <property type="protein sequence ID" value="SMO96470.1"/>
    <property type="molecule type" value="Genomic_DNA"/>
</dbReference>
<protein>
    <submittedName>
        <fullName evidence="1">Uncharacterized protein</fullName>
    </submittedName>
</protein>
<proteinExistence type="predicted"/>
<keyword evidence="2" id="KW-1185">Reference proteome</keyword>
<organism evidence="1 2">
    <name type="scientific">Pedobacter westerhofensis</name>
    <dbReference type="NCBI Taxonomy" id="425512"/>
    <lineage>
        <taxon>Bacteria</taxon>
        <taxon>Pseudomonadati</taxon>
        <taxon>Bacteroidota</taxon>
        <taxon>Sphingobacteriia</taxon>
        <taxon>Sphingobacteriales</taxon>
        <taxon>Sphingobacteriaceae</taxon>
        <taxon>Pedobacter</taxon>
    </lineage>
</organism>
<evidence type="ECO:0000313" key="1">
    <source>
        <dbReference type="EMBL" id="SMO96470.1"/>
    </source>
</evidence>
<sequence>MNIIMTTSGYILRLRDLISNKISDLVNPNHAVPAMAAARNSTFTEVNALHMLLDQGKTFHEAQLVITTMKEWGLPIEHVAILDFEVHGNSVWIKPD</sequence>
<evidence type="ECO:0000313" key="2">
    <source>
        <dbReference type="Proteomes" id="UP000320300"/>
    </source>
</evidence>
<gene>
    <name evidence="1" type="ORF">SAMN06265348_11389</name>
</gene>